<accession>A0A7S2YKT9</accession>
<dbReference type="SMART" id="SM00317">
    <property type="entry name" value="SET"/>
    <property type="match status" value="1"/>
</dbReference>
<dbReference type="EMBL" id="HBHT01029909">
    <property type="protein sequence ID" value="CAD9981483.1"/>
    <property type="molecule type" value="Transcribed_RNA"/>
</dbReference>
<organism evidence="2">
    <name type="scientific">Entomoneis paludosa</name>
    <dbReference type="NCBI Taxonomy" id="265537"/>
    <lineage>
        <taxon>Eukaryota</taxon>
        <taxon>Sar</taxon>
        <taxon>Stramenopiles</taxon>
        <taxon>Ochrophyta</taxon>
        <taxon>Bacillariophyta</taxon>
        <taxon>Bacillariophyceae</taxon>
        <taxon>Bacillariophycidae</taxon>
        <taxon>Entomoneidaceae</taxon>
        <taxon>Entomoneis</taxon>
    </lineage>
</organism>
<reference evidence="2" key="1">
    <citation type="submission" date="2021-01" db="EMBL/GenBank/DDBJ databases">
        <authorList>
            <person name="Corre E."/>
            <person name="Pelletier E."/>
            <person name="Niang G."/>
            <person name="Scheremetjew M."/>
            <person name="Finn R."/>
            <person name="Kale V."/>
            <person name="Holt S."/>
            <person name="Cochrane G."/>
            <person name="Meng A."/>
            <person name="Brown T."/>
            <person name="Cohen L."/>
        </authorList>
    </citation>
    <scope>NUCLEOTIDE SEQUENCE</scope>
    <source>
        <strain evidence="2">CCMP125</strain>
    </source>
</reference>
<name>A0A7S2YKT9_9STRA</name>
<dbReference type="AlphaFoldDB" id="A0A7S2YKT9"/>
<dbReference type="InterPro" id="IPR001214">
    <property type="entry name" value="SET_dom"/>
</dbReference>
<gene>
    <name evidence="2" type="ORF">APAL1065_LOCUS20073</name>
</gene>
<dbReference type="Pfam" id="PF00856">
    <property type="entry name" value="SET"/>
    <property type="match status" value="1"/>
</dbReference>
<sequence length="186" mass="20948">MAFNLCHLQRFTDAWSIPLPGGRKASFEDGILRIQLEDVNNLPTVPPLGTKMDPKVESSIQVLDTGTSKGYGTFCVATLESRAFLGFYEGTLRSTIDDLENTEYIMSIEGGAKYLDGFERAQDRTTFSPVHLNHADKESPQCNCLRVLCDDVKNVAFFTSRQIEVGEELCFDYGNNYWIGREQEKI</sequence>
<feature type="domain" description="SET" evidence="1">
    <location>
        <begin position="58"/>
        <end position="180"/>
    </location>
</feature>
<dbReference type="Gene3D" id="2.170.270.10">
    <property type="entry name" value="SET domain"/>
    <property type="match status" value="1"/>
</dbReference>
<protein>
    <recommendedName>
        <fullName evidence="1">SET domain-containing protein</fullName>
    </recommendedName>
</protein>
<dbReference type="InterPro" id="IPR046341">
    <property type="entry name" value="SET_dom_sf"/>
</dbReference>
<evidence type="ECO:0000259" key="1">
    <source>
        <dbReference type="SMART" id="SM00317"/>
    </source>
</evidence>
<evidence type="ECO:0000313" key="2">
    <source>
        <dbReference type="EMBL" id="CAD9981483.1"/>
    </source>
</evidence>
<dbReference type="SUPFAM" id="SSF82199">
    <property type="entry name" value="SET domain"/>
    <property type="match status" value="1"/>
</dbReference>
<proteinExistence type="predicted"/>